<dbReference type="PROSITE" id="PS50021">
    <property type="entry name" value="CH"/>
    <property type="match status" value="2"/>
</dbReference>
<dbReference type="PANTHER" id="PTHR38537:SF8">
    <property type="entry name" value="FILAMIN-A"/>
    <property type="match status" value="1"/>
</dbReference>
<dbReference type="InterPro" id="IPR001589">
    <property type="entry name" value="Actinin_actin-bd_CS"/>
</dbReference>
<dbReference type="InterPro" id="IPR001715">
    <property type="entry name" value="CH_dom"/>
</dbReference>
<protein>
    <recommendedName>
        <fullName evidence="4">Calponin-homology (CH) domain-containing protein</fullName>
    </recommendedName>
</protein>
<dbReference type="CDD" id="cd21184">
    <property type="entry name" value="CH_FLN-like_rpt2"/>
    <property type="match status" value="1"/>
</dbReference>
<reference evidence="6" key="1">
    <citation type="submission" date="2011-02" db="EMBL/GenBank/DDBJ databases">
        <title>The Genome Sequence of Capsaspora owczarzaki ATCC 30864.</title>
        <authorList>
            <person name="Russ C."/>
            <person name="Cuomo C."/>
            <person name="Burger G."/>
            <person name="Gray M.W."/>
            <person name="Holland P.W.H."/>
            <person name="King N."/>
            <person name="Lang F.B.F."/>
            <person name="Roger A.J."/>
            <person name="Ruiz-Trillo I."/>
            <person name="Young S.K."/>
            <person name="Zeng Q."/>
            <person name="Gargeya S."/>
            <person name="Alvarado L."/>
            <person name="Berlin A."/>
            <person name="Chapman S.B."/>
            <person name="Chen Z."/>
            <person name="Freedman E."/>
            <person name="Gellesch M."/>
            <person name="Goldberg J."/>
            <person name="Griggs A."/>
            <person name="Gujja S."/>
            <person name="Heilman E."/>
            <person name="Heiman D."/>
            <person name="Howarth C."/>
            <person name="Mehta T."/>
            <person name="Neiman D."/>
            <person name="Pearson M."/>
            <person name="Roberts A."/>
            <person name="Saif S."/>
            <person name="Shea T."/>
            <person name="Shenoy N."/>
            <person name="Sisk P."/>
            <person name="Stolte C."/>
            <person name="Sykes S."/>
            <person name="White J."/>
            <person name="Yandava C."/>
            <person name="Haas B."/>
            <person name="Nusbaum C."/>
            <person name="Birren B."/>
        </authorList>
    </citation>
    <scope>NUCLEOTIDE SEQUENCE</scope>
    <source>
        <strain evidence="6">ATCC 30864</strain>
    </source>
</reference>
<dbReference type="SUPFAM" id="SSF52833">
    <property type="entry name" value="Thioredoxin-like"/>
    <property type="match status" value="1"/>
</dbReference>
<dbReference type="InterPro" id="IPR013783">
    <property type="entry name" value="Ig-like_fold"/>
</dbReference>
<dbReference type="SUPFAM" id="SSF81296">
    <property type="entry name" value="E set domains"/>
    <property type="match status" value="1"/>
</dbReference>
<dbReference type="Gene3D" id="1.10.418.10">
    <property type="entry name" value="Calponin-like domain"/>
    <property type="match status" value="2"/>
</dbReference>
<dbReference type="InterPro" id="IPR014756">
    <property type="entry name" value="Ig_E-set"/>
</dbReference>
<dbReference type="Gene3D" id="2.60.40.10">
    <property type="entry name" value="Immunoglobulins"/>
    <property type="match status" value="1"/>
</dbReference>
<dbReference type="Proteomes" id="UP000008743">
    <property type="component" value="Unassembled WGS sequence"/>
</dbReference>
<dbReference type="InterPro" id="IPR036872">
    <property type="entry name" value="CH_dom_sf"/>
</dbReference>
<keyword evidence="1" id="KW-0677">Repeat</keyword>
<dbReference type="PANTHER" id="PTHR38537">
    <property type="entry name" value="JITTERBUG, ISOFORM N"/>
    <property type="match status" value="1"/>
</dbReference>
<keyword evidence="6" id="KW-1185">Reference proteome</keyword>
<dbReference type="OrthoDB" id="18740at2759"/>
<evidence type="ECO:0000256" key="3">
    <source>
        <dbReference type="PROSITE-ProRule" id="PRU00087"/>
    </source>
</evidence>
<dbReference type="EMBL" id="KE346369">
    <property type="protein sequence ID" value="KJE95507.1"/>
    <property type="molecule type" value="Genomic_DNA"/>
</dbReference>
<organism evidence="5 6">
    <name type="scientific">Capsaspora owczarzaki (strain ATCC 30864)</name>
    <dbReference type="NCBI Taxonomy" id="595528"/>
    <lineage>
        <taxon>Eukaryota</taxon>
        <taxon>Filasterea</taxon>
        <taxon>Capsaspora</taxon>
    </lineage>
</organism>
<dbReference type="InterPro" id="IPR001298">
    <property type="entry name" value="Filamin/ABP280_rpt"/>
</dbReference>
<dbReference type="OMA" id="RCKIRVY"/>
<dbReference type="SUPFAM" id="SSF47576">
    <property type="entry name" value="Calponin-homology domain, CH-domain"/>
    <property type="match status" value="1"/>
</dbReference>
<dbReference type="STRING" id="595528.A0A0D2VVJ5"/>
<dbReference type="Pfam" id="PF00307">
    <property type="entry name" value="CH"/>
    <property type="match status" value="2"/>
</dbReference>
<accession>A0A0D2VVJ5</accession>
<dbReference type="InterPro" id="IPR017868">
    <property type="entry name" value="Filamin/ABP280_repeat-like"/>
</dbReference>
<evidence type="ECO:0000256" key="1">
    <source>
        <dbReference type="ARBA" id="ARBA00022737"/>
    </source>
</evidence>
<dbReference type="eggNOG" id="KOG0518">
    <property type="taxonomic scope" value="Eukaryota"/>
</dbReference>
<dbReference type="PROSITE" id="PS00019">
    <property type="entry name" value="ACTININ_1"/>
    <property type="match status" value="1"/>
</dbReference>
<sequence>MSWQDIQVRVFTAWVNEQLKERGMRVGDKEPLHKEMIDGIALINLLEIISAKKLPRYNKHPRSPYQKLENQKIALDFIASEGLKLVNIGAEDLADGSLKLTLGLIWTLILRYQVQRGSGDDSLSAKSELLKWVQSKIPEYNITGFTKDWNNGKALCALTNAVAEGSFPNHASLDPTKGADNNRDGMNKANEVLHIPLIMNPEDLAHPKVDEQSVMTYISYFWRATPIAKPNQANQCSAYGRGLVEGIVSEPAEFTVETPSKDCGKLEVKVFGPANAPQNVQVTPVPNDPSRYNVVYNPTEPGDYEVHVTLDGVHIPGSIFHVTVLEQVSLGGEGKIRVYFSTTSSTDKGRKDVIELQKLLETKKIHERPDFEPWYPIDIWTQADRNAVFKRAGTRNLPIVFIDDEYAGDADRMYELEASGKLNQLLKYNENKNKK</sequence>
<evidence type="ECO:0000256" key="2">
    <source>
        <dbReference type="ARBA" id="ARBA00023203"/>
    </source>
</evidence>
<gene>
    <name evidence="5" type="ORF">CAOG_005956</name>
</gene>
<feature type="repeat" description="Filamin" evidence="3">
    <location>
        <begin position="228"/>
        <end position="324"/>
    </location>
</feature>
<evidence type="ECO:0000259" key="4">
    <source>
        <dbReference type="PROSITE" id="PS50021"/>
    </source>
</evidence>
<dbReference type="Pfam" id="PF00630">
    <property type="entry name" value="Filamin"/>
    <property type="match status" value="1"/>
</dbReference>
<feature type="domain" description="Calponin-homology (CH)" evidence="4">
    <location>
        <begin position="5"/>
        <end position="113"/>
    </location>
</feature>
<dbReference type="RefSeq" id="XP_004345546.1">
    <property type="nucleotide sequence ID" value="XM_004345496.2"/>
</dbReference>
<dbReference type="SMART" id="SM00033">
    <property type="entry name" value="CH"/>
    <property type="match status" value="2"/>
</dbReference>
<dbReference type="AlphaFoldDB" id="A0A0D2VVJ5"/>
<dbReference type="PROSITE" id="PS00020">
    <property type="entry name" value="ACTININ_2"/>
    <property type="match status" value="1"/>
</dbReference>
<dbReference type="InParanoid" id="A0A0D2VVJ5"/>
<feature type="domain" description="Calponin-homology (CH)" evidence="4">
    <location>
        <begin position="123"/>
        <end position="226"/>
    </location>
</feature>
<dbReference type="PROSITE" id="PS51354">
    <property type="entry name" value="GLUTAREDOXIN_2"/>
    <property type="match status" value="1"/>
</dbReference>
<dbReference type="InterPro" id="IPR036249">
    <property type="entry name" value="Thioredoxin-like_sf"/>
</dbReference>
<dbReference type="Gene3D" id="3.40.30.10">
    <property type="entry name" value="Glutaredoxin"/>
    <property type="match status" value="1"/>
</dbReference>
<dbReference type="PhylomeDB" id="A0A0D2VVJ5"/>
<dbReference type="GO" id="GO:0051015">
    <property type="term" value="F:actin filament binding"/>
    <property type="evidence" value="ECO:0007669"/>
    <property type="project" value="InterPro"/>
</dbReference>
<keyword evidence="2" id="KW-0009">Actin-binding</keyword>
<dbReference type="InterPro" id="IPR044801">
    <property type="entry name" value="Filamin"/>
</dbReference>
<name>A0A0D2VVJ5_CAPO3</name>
<evidence type="ECO:0000313" key="6">
    <source>
        <dbReference type="Proteomes" id="UP000008743"/>
    </source>
</evidence>
<evidence type="ECO:0000313" key="5">
    <source>
        <dbReference type="EMBL" id="KJE95507.1"/>
    </source>
</evidence>
<dbReference type="SMART" id="SM00557">
    <property type="entry name" value="IG_FLMN"/>
    <property type="match status" value="1"/>
</dbReference>
<dbReference type="GO" id="GO:0030036">
    <property type="term" value="P:actin cytoskeleton organization"/>
    <property type="evidence" value="ECO:0007669"/>
    <property type="project" value="InterPro"/>
</dbReference>
<dbReference type="PROSITE" id="PS50194">
    <property type="entry name" value="FILAMIN_REPEAT"/>
    <property type="match status" value="1"/>
</dbReference>
<proteinExistence type="predicted"/>